<dbReference type="InterPro" id="IPR002109">
    <property type="entry name" value="Glutaredoxin"/>
</dbReference>
<reference evidence="2 3" key="2">
    <citation type="submission" date="2015-01" db="EMBL/GenBank/DDBJ databases">
        <title>Complete genome sequence of Pyrinomonas methylaliphatogenes type strain K22T.</title>
        <authorList>
            <person name="Lee K.C.Y."/>
            <person name="Power J.F."/>
            <person name="Dunfield P.F."/>
            <person name="Morgan X.C."/>
            <person name="Huttenhower C."/>
            <person name="Stott M.B."/>
        </authorList>
    </citation>
    <scope>NUCLEOTIDE SEQUENCE [LARGE SCALE GENOMIC DNA]</scope>
    <source>
        <strain evidence="2 3">K22</strain>
    </source>
</reference>
<proteinExistence type="predicted"/>
<dbReference type="EMBL" id="CBXV010000002">
    <property type="protein sequence ID" value="CDM64642.1"/>
    <property type="molecule type" value="Genomic_DNA"/>
</dbReference>
<dbReference type="InterPro" id="IPR036249">
    <property type="entry name" value="Thioredoxin-like_sf"/>
</dbReference>
<evidence type="ECO:0000313" key="3">
    <source>
        <dbReference type="Proteomes" id="UP000031518"/>
    </source>
</evidence>
<keyword evidence="3" id="KW-1185">Reference proteome</keyword>
<feature type="domain" description="Glutaredoxin" evidence="1">
    <location>
        <begin position="3"/>
        <end position="61"/>
    </location>
</feature>
<organism evidence="2 3">
    <name type="scientific">Pyrinomonas methylaliphatogenes</name>
    <dbReference type="NCBI Taxonomy" id="454194"/>
    <lineage>
        <taxon>Bacteria</taxon>
        <taxon>Pseudomonadati</taxon>
        <taxon>Acidobacteriota</taxon>
        <taxon>Blastocatellia</taxon>
        <taxon>Blastocatellales</taxon>
        <taxon>Pyrinomonadaceae</taxon>
        <taxon>Pyrinomonas</taxon>
    </lineage>
</organism>
<dbReference type="PROSITE" id="PS51354">
    <property type="entry name" value="GLUTAREDOXIN_2"/>
    <property type="match status" value="1"/>
</dbReference>
<dbReference type="AlphaFoldDB" id="A0A0B6WV59"/>
<gene>
    <name evidence="2" type="ORF">PYK22_00637</name>
</gene>
<name>A0A0B6WV59_9BACT</name>
<dbReference type="STRING" id="454194.PYK22_00637"/>
<protein>
    <submittedName>
        <fullName evidence="2">Glutaredoxin-like protein</fullName>
    </submittedName>
</protein>
<dbReference type="SUPFAM" id="SSF52833">
    <property type="entry name" value="Thioredoxin-like"/>
    <property type="match status" value="1"/>
</dbReference>
<evidence type="ECO:0000259" key="1">
    <source>
        <dbReference type="Pfam" id="PF00462"/>
    </source>
</evidence>
<dbReference type="Proteomes" id="UP000031518">
    <property type="component" value="Unassembled WGS sequence"/>
</dbReference>
<dbReference type="Gene3D" id="3.40.30.10">
    <property type="entry name" value="Glutaredoxin"/>
    <property type="match status" value="1"/>
</dbReference>
<dbReference type="OrthoDB" id="9795531at2"/>
<evidence type="ECO:0000313" key="2">
    <source>
        <dbReference type="EMBL" id="CDM64642.1"/>
    </source>
</evidence>
<dbReference type="CDD" id="cd02976">
    <property type="entry name" value="NrdH"/>
    <property type="match status" value="1"/>
</dbReference>
<dbReference type="RefSeq" id="WP_041974206.1">
    <property type="nucleotide sequence ID" value="NZ_CBXV010000002.1"/>
</dbReference>
<reference evidence="2 3" key="1">
    <citation type="submission" date="2013-12" db="EMBL/GenBank/DDBJ databases">
        <authorList>
            <person name="Stott M."/>
        </authorList>
    </citation>
    <scope>NUCLEOTIDE SEQUENCE [LARGE SCALE GENOMIC DNA]</scope>
    <source>
        <strain evidence="2 3">K22</strain>
    </source>
</reference>
<dbReference type="Pfam" id="PF00462">
    <property type="entry name" value="Glutaredoxin"/>
    <property type="match status" value="1"/>
</dbReference>
<sequence length="82" mass="9328">MEVKVYGTSWCEDTQRTLKQLSGFGVAYEYIDIEQDTEAARWVREQNGGKQRTPTLEVGGQILSVPDEEELESVLREKGFMA</sequence>
<accession>A0A0B6WV59</accession>